<keyword evidence="19" id="KW-1015">Disulfide bond</keyword>
<evidence type="ECO:0000256" key="4">
    <source>
        <dbReference type="ARBA" id="ARBA00010136"/>
    </source>
</evidence>
<feature type="binding site" evidence="23">
    <location>
        <position position="327"/>
    </location>
    <ligand>
        <name>Zn(2+)</name>
        <dbReference type="ChEBI" id="CHEBI:29105"/>
        <note>catalytic</note>
    </ligand>
</feature>
<dbReference type="PANTHER" id="PTHR11533:SF276">
    <property type="entry name" value="GLUTAMYL AMINOPEPTIDASE"/>
    <property type="match status" value="1"/>
</dbReference>
<dbReference type="FunFam" id="1.10.390.10:FF:000016">
    <property type="entry name" value="Glutamyl aminopeptidase"/>
    <property type="match status" value="1"/>
</dbReference>
<evidence type="ECO:0000256" key="11">
    <source>
        <dbReference type="ARBA" id="ARBA00022723"/>
    </source>
</evidence>
<evidence type="ECO:0000256" key="10">
    <source>
        <dbReference type="ARBA" id="ARBA00022692"/>
    </source>
</evidence>
<dbReference type="Gene3D" id="2.60.40.1910">
    <property type="match status" value="1"/>
</dbReference>
<evidence type="ECO:0000256" key="24">
    <source>
        <dbReference type="PIRSR" id="PIRSR634016-4"/>
    </source>
</evidence>
<comment type="catalytic activity">
    <reaction evidence="1">
        <text>Release of N-terminal glutamate (and to a lesser extent aspartate) from a peptide.</text>
        <dbReference type="EC" id="3.4.11.7"/>
    </reaction>
</comment>
<feature type="domain" description="ERAP1-like C-terminal" evidence="27">
    <location>
        <begin position="611"/>
        <end position="713"/>
    </location>
</feature>
<dbReference type="CDD" id="cd09601">
    <property type="entry name" value="M1_APN-Q_like"/>
    <property type="match status" value="1"/>
</dbReference>
<evidence type="ECO:0000313" key="30">
    <source>
        <dbReference type="Proteomes" id="UP000479000"/>
    </source>
</evidence>
<keyword evidence="6 25" id="KW-0031">Aminopeptidase</keyword>
<dbReference type="EMBL" id="CADCXU010024267">
    <property type="protein sequence ID" value="CAB0011770.1"/>
    <property type="molecule type" value="Genomic_DNA"/>
</dbReference>
<dbReference type="FunFam" id="2.60.40.1730:FF:000012">
    <property type="entry name" value="Aminopeptidase N"/>
    <property type="match status" value="1"/>
</dbReference>
<dbReference type="EC" id="3.4.11.-" evidence="25"/>
<evidence type="ECO:0000256" key="25">
    <source>
        <dbReference type="RuleBase" id="RU364040"/>
    </source>
</evidence>
<dbReference type="OrthoDB" id="510539at2759"/>
<evidence type="ECO:0000256" key="9">
    <source>
        <dbReference type="ARBA" id="ARBA00022670"/>
    </source>
</evidence>
<feature type="active site" description="Proton acceptor" evidence="22">
    <location>
        <position position="328"/>
    </location>
</feature>
<dbReference type="SUPFAM" id="SSF55486">
    <property type="entry name" value="Metalloproteases ('zincins'), catalytic domain"/>
    <property type="match status" value="1"/>
</dbReference>
<feature type="transmembrane region" description="Helical" evidence="25">
    <location>
        <begin position="542"/>
        <end position="560"/>
    </location>
</feature>
<keyword evidence="12 25" id="KW-0378">Hydrolase</keyword>
<dbReference type="AlphaFoldDB" id="A0A6H5H514"/>
<evidence type="ECO:0000256" key="12">
    <source>
        <dbReference type="ARBA" id="ARBA00022801"/>
    </source>
</evidence>
<comment type="subunit">
    <text evidence="5">Homodimer; disulfide-linked.</text>
</comment>
<organism evidence="29 30">
    <name type="scientific">Nesidiocoris tenuis</name>
    <dbReference type="NCBI Taxonomy" id="355587"/>
    <lineage>
        <taxon>Eukaryota</taxon>
        <taxon>Metazoa</taxon>
        <taxon>Ecdysozoa</taxon>
        <taxon>Arthropoda</taxon>
        <taxon>Hexapoda</taxon>
        <taxon>Insecta</taxon>
        <taxon>Pterygota</taxon>
        <taxon>Neoptera</taxon>
        <taxon>Paraneoptera</taxon>
        <taxon>Hemiptera</taxon>
        <taxon>Heteroptera</taxon>
        <taxon>Panheteroptera</taxon>
        <taxon>Cimicomorpha</taxon>
        <taxon>Miridae</taxon>
        <taxon>Dicyphina</taxon>
        <taxon>Nesidiocoris</taxon>
    </lineage>
</organism>
<dbReference type="GO" id="GO:0005737">
    <property type="term" value="C:cytoplasm"/>
    <property type="evidence" value="ECO:0007669"/>
    <property type="project" value="TreeGrafter"/>
</dbReference>
<dbReference type="InterPro" id="IPR042097">
    <property type="entry name" value="Aminopeptidase_N-like_N_sf"/>
</dbReference>
<dbReference type="GO" id="GO:0008270">
    <property type="term" value="F:zinc ion binding"/>
    <property type="evidence" value="ECO:0007669"/>
    <property type="project" value="UniProtKB-UniRule"/>
</dbReference>
<dbReference type="GO" id="GO:0005886">
    <property type="term" value="C:plasma membrane"/>
    <property type="evidence" value="ECO:0007669"/>
    <property type="project" value="UniProtKB-SubCell"/>
</dbReference>
<dbReference type="InterPro" id="IPR050344">
    <property type="entry name" value="Peptidase_M1_aminopeptidases"/>
</dbReference>
<feature type="site" description="Transition state stabilizer" evidence="24">
    <location>
        <position position="413"/>
    </location>
</feature>
<dbReference type="GO" id="GO:0004230">
    <property type="term" value="F:glutamyl aminopeptidase activity"/>
    <property type="evidence" value="ECO:0007669"/>
    <property type="project" value="UniProtKB-EC"/>
</dbReference>
<evidence type="ECO:0000256" key="21">
    <source>
        <dbReference type="ARBA" id="ARBA00023288"/>
    </source>
</evidence>
<keyword evidence="10 25" id="KW-0812">Transmembrane</keyword>
<evidence type="ECO:0000256" key="18">
    <source>
        <dbReference type="ARBA" id="ARBA00023136"/>
    </source>
</evidence>
<dbReference type="Gene3D" id="2.60.40.1730">
    <property type="entry name" value="tricorn interacting facor f3 domain"/>
    <property type="match status" value="1"/>
</dbReference>
<evidence type="ECO:0000256" key="7">
    <source>
        <dbReference type="ARBA" id="ARBA00022475"/>
    </source>
</evidence>
<keyword evidence="15" id="KW-0735">Signal-anchor</keyword>
<evidence type="ECO:0000256" key="13">
    <source>
        <dbReference type="ARBA" id="ARBA00022833"/>
    </source>
</evidence>
<evidence type="ECO:0000256" key="5">
    <source>
        <dbReference type="ARBA" id="ARBA00011748"/>
    </source>
</evidence>
<dbReference type="GO" id="GO:0043171">
    <property type="term" value="P:peptide catabolic process"/>
    <property type="evidence" value="ECO:0007669"/>
    <property type="project" value="TreeGrafter"/>
</dbReference>
<keyword evidence="20" id="KW-0325">Glycoprotein</keyword>
<dbReference type="InterPro" id="IPR045357">
    <property type="entry name" value="Aminopeptidase_N-like_N"/>
</dbReference>
<dbReference type="InterPro" id="IPR034016">
    <property type="entry name" value="M1_APN-typ"/>
</dbReference>
<evidence type="ECO:0000256" key="8">
    <source>
        <dbReference type="ARBA" id="ARBA00022622"/>
    </source>
</evidence>
<evidence type="ECO:0000256" key="20">
    <source>
        <dbReference type="ARBA" id="ARBA00023180"/>
    </source>
</evidence>
<keyword evidence="16 25" id="KW-1133">Transmembrane helix</keyword>
<dbReference type="PRINTS" id="PR00756">
    <property type="entry name" value="ALADIPTASE"/>
</dbReference>
<dbReference type="SUPFAM" id="SSF63737">
    <property type="entry name" value="Leukotriene A4 hydrolase N-terminal domain"/>
    <property type="match status" value="1"/>
</dbReference>
<evidence type="ECO:0000256" key="15">
    <source>
        <dbReference type="ARBA" id="ARBA00022968"/>
    </source>
</evidence>
<accession>A0A6H5H514</accession>
<dbReference type="InterPro" id="IPR024571">
    <property type="entry name" value="ERAP1-like_C_dom"/>
</dbReference>
<feature type="domain" description="Peptidase M1 membrane alanine aminopeptidase" evidence="26">
    <location>
        <begin position="257"/>
        <end position="473"/>
    </location>
</feature>
<comment type="similarity">
    <text evidence="4 25">Belongs to the peptidase M1 family.</text>
</comment>
<dbReference type="Pfam" id="PF01433">
    <property type="entry name" value="Peptidase_M1"/>
    <property type="match status" value="1"/>
</dbReference>
<evidence type="ECO:0000256" key="14">
    <source>
        <dbReference type="ARBA" id="ARBA00022837"/>
    </source>
</evidence>
<evidence type="ECO:0000313" key="29">
    <source>
        <dbReference type="EMBL" id="CAB0011770.1"/>
    </source>
</evidence>
<keyword evidence="8" id="KW-0336">GPI-anchor</keyword>
<keyword evidence="17 25" id="KW-0482">Metalloprotease</keyword>
<dbReference type="PANTHER" id="PTHR11533">
    <property type="entry name" value="PROTEASE M1 ZINC METALLOPROTEASE"/>
    <property type="match status" value="1"/>
</dbReference>
<evidence type="ECO:0000256" key="2">
    <source>
        <dbReference type="ARBA" id="ARBA00004401"/>
    </source>
</evidence>
<dbReference type="GO" id="GO:0005615">
    <property type="term" value="C:extracellular space"/>
    <property type="evidence" value="ECO:0007669"/>
    <property type="project" value="TreeGrafter"/>
</dbReference>
<evidence type="ECO:0000256" key="22">
    <source>
        <dbReference type="PIRSR" id="PIRSR634016-1"/>
    </source>
</evidence>
<comment type="subcellular location">
    <subcellularLocation>
        <location evidence="3">Cell membrane</location>
        <topology evidence="3">Lipid-anchor</topology>
        <topology evidence="3">GPI-anchor</topology>
    </subcellularLocation>
    <subcellularLocation>
        <location evidence="2">Cell membrane</location>
        <topology evidence="2">Single-pass type II membrane protein</topology>
    </subcellularLocation>
</comment>
<evidence type="ECO:0000256" key="3">
    <source>
        <dbReference type="ARBA" id="ARBA00004609"/>
    </source>
</evidence>
<dbReference type="Proteomes" id="UP000479000">
    <property type="component" value="Unassembled WGS sequence"/>
</dbReference>
<keyword evidence="21" id="KW-0449">Lipoprotein</keyword>
<gene>
    <name evidence="29" type="ORF">NTEN_LOCUS16663</name>
</gene>
<evidence type="ECO:0000256" key="16">
    <source>
        <dbReference type="ARBA" id="ARBA00022989"/>
    </source>
</evidence>
<sequence length="764" mass="86726">MISTTLVQLESFLVLIIQPWESNPLLPKDVVPRHYDIFLDPQIEAGTFSGSVKIALDVLSAKDHVILHSKFLTVSSSRLFTADETEVPVKSAFEHAPNEFWVVQLSKNIDPGKYSLRLDFNGSLVGRLEGFYRSTYKRKDGTTRYLAATKFEPTYARRAFPCFDEPSFKASFSTKLVRPAIGGYIALSNMDQIGEESDAPIKGRVTVSFAQTPLMSTYLACFIVCDFPHLPSVNIESSGTKLTVYAREEQLHAANHALKVATDALGYFNKYFEMKYPLPKLDLIAVPDFVSGAMENWGLITFRESMMLAEPTAAASDLLSTANTISHELAHMWFGDIVTMGWWDDLWLNEGFATFLANHVTTLLMPSFPGQATFALNYLQYVMVDDAAVSSHPIIRHVSKPDQITEAFDAISYQKGSSVLRMIENFDPEGFRRAVVVYLDAHKYGNANTSDLWSKLDIEYKQVKNVSRMLDTWTKQMGFPIVAAERKGNSLILKQIRCLSNINVPYDKSSSKYGYKWDIPIKYITSASKEPKSLVMKMEEETGMYLFFFFSFFCIIDFFIQSRLSSVRYRCAIPPPHLEIVMHSMLNSFYCVNFPFSHLSVEEPVPADAKWFKLNADQVGFYRVNYTEAEWKNLQNILTENPNVMSSIDRANLMDDAFALAKAGYINYEIPLQLISYFKVGQEKDWAPWETLNKYFSRLKDLLYSSEEASRDLKLTDLIEKYPEAGAGAAGRLKAVEVTKANIVLYKEYQPVIKQILKKLVNDV</sequence>
<protein>
    <recommendedName>
        <fullName evidence="25">Aminopeptidase</fullName>
        <ecNumber evidence="25">3.4.11.-</ecNumber>
    </recommendedName>
</protein>
<dbReference type="InterPro" id="IPR027268">
    <property type="entry name" value="Peptidase_M4/M1_CTD_sf"/>
</dbReference>
<dbReference type="GO" id="GO:0098552">
    <property type="term" value="C:side of membrane"/>
    <property type="evidence" value="ECO:0007669"/>
    <property type="project" value="UniProtKB-KW"/>
</dbReference>
<keyword evidence="7" id="KW-1003">Cell membrane</keyword>
<evidence type="ECO:0000256" key="19">
    <source>
        <dbReference type="ARBA" id="ARBA00023157"/>
    </source>
</evidence>
<evidence type="ECO:0000259" key="28">
    <source>
        <dbReference type="Pfam" id="PF17900"/>
    </source>
</evidence>
<keyword evidence="30" id="KW-1185">Reference proteome</keyword>
<keyword evidence="18 25" id="KW-0472">Membrane</keyword>
<reference evidence="29 30" key="1">
    <citation type="submission" date="2020-02" db="EMBL/GenBank/DDBJ databases">
        <authorList>
            <person name="Ferguson B K."/>
        </authorList>
    </citation>
    <scope>NUCLEOTIDE SEQUENCE [LARGE SCALE GENOMIC DNA]</scope>
</reference>
<evidence type="ECO:0000256" key="23">
    <source>
        <dbReference type="PIRSR" id="PIRSR634016-3"/>
    </source>
</evidence>
<evidence type="ECO:0000259" key="27">
    <source>
        <dbReference type="Pfam" id="PF11838"/>
    </source>
</evidence>
<evidence type="ECO:0000256" key="1">
    <source>
        <dbReference type="ARBA" id="ARBA00001703"/>
    </source>
</evidence>
<keyword evidence="13 23" id="KW-0862">Zinc</keyword>
<dbReference type="Gene3D" id="1.10.390.10">
    <property type="entry name" value="Neutral Protease Domain 2"/>
    <property type="match status" value="1"/>
</dbReference>
<evidence type="ECO:0000256" key="6">
    <source>
        <dbReference type="ARBA" id="ARBA00022438"/>
    </source>
</evidence>
<feature type="domain" description="Aminopeptidase N-like N-terminal" evidence="28">
    <location>
        <begin position="31"/>
        <end position="219"/>
    </location>
</feature>
<name>A0A6H5H514_9HEMI</name>
<evidence type="ECO:0000259" key="26">
    <source>
        <dbReference type="Pfam" id="PF01433"/>
    </source>
</evidence>
<dbReference type="GO" id="GO:0070006">
    <property type="term" value="F:metalloaminopeptidase activity"/>
    <property type="evidence" value="ECO:0007669"/>
    <property type="project" value="TreeGrafter"/>
</dbReference>
<proteinExistence type="inferred from homology"/>
<comment type="cofactor">
    <cofactor evidence="23 25">
        <name>Zn(2+)</name>
        <dbReference type="ChEBI" id="CHEBI:29105"/>
    </cofactor>
    <text evidence="23 25">Binds 1 zinc ion per subunit.</text>
</comment>
<dbReference type="Gene3D" id="1.10.3480.20">
    <property type="match status" value="1"/>
</dbReference>
<dbReference type="Pfam" id="PF17900">
    <property type="entry name" value="Peptidase_M1_N"/>
    <property type="match status" value="1"/>
</dbReference>
<dbReference type="Pfam" id="PF11838">
    <property type="entry name" value="ERAP1_C"/>
    <property type="match status" value="1"/>
</dbReference>
<keyword evidence="14" id="KW-0106">Calcium</keyword>
<dbReference type="GO" id="GO:0042277">
    <property type="term" value="F:peptide binding"/>
    <property type="evidence" value="ECO:0007669"/>
    <property type="project" value="TreeGrafter"/>
</dbReference>
<feature type="binding site" evidence="23">
    <location>
        <position position="350"/>
    </location>
    <ligand>
        <name>Zn(2+)</name>
        <dbReference type="ChEBI" id="CHEBI:29105"/>
        <note>catalytic</note>
    </ligand>
</feature>
<dbReference type="InterPro" id="IPR014782">
    <property type="entry name" value="Peptidase_M1_dom"/>
</dbReference>
<feature type="binding site" evidence="23">
    <location>
        <position position="331"/>
    </location>
    <ligand>
        <name>Zn(2+)</name>
        <dbReference type="ChEBI" id="CHEBI:29105"/>
        <note>catalytic</note>
    </ligand>
</feature>
<keyword evidence="11 23" id="KW-0479">Metal-binding</keyword>
<evidence type="ECO:0000256" key="17">
    <source>
        <dbReference type="ARBA" id="ARBA00023049"/>
    </source>
</evidence>
<dbReference type="GO" id="GO:0006508">
    <property type="term" value="P:proteolysis"/>
    <property type="evidence" value="ECO:0007669"/>
    <property type="project" value="UniProtKB-KW"/>
</dbReference>
<keyword evidence="9 25" id="KW-0645">Protease</keyword>
<dbReference type="InterPro" id="IPR001930">
    <property type="entry name" value="Peptidase_M1"/>
</dbReference>